<dbReference type="EMBL" id="DXES01000067">
    <property type="protein sequence ID" value="HIX65254.1"/>
    <property type="molecule type" value="Genomic_DNA"/>
</dbReference>
<dbReference type="AlphaFoldDB" id="A0A9D1WQJ7"/>
<keyword evidence="1" id="KW-0167">Capsid protein</keyword>
<comment type="caution">
    <text evidence="1">The sequence shown here is derived from an EMBL/GenBank/DDBJ whole genome shotgun (WGS) entry which is preliminary data.</text>
</comment>
<dbReference type="Pfam" id="PF07875">
    <property type="entry name" value="Coat_F"/>
    <property type="match status" value="1"/>
</dbReference>
<sequence>MTGPLFQDRQMLEDALLCQRAAAEGYCRGAGVCSSPVLLGELLDLLQQEAQLCRELSQELEKRGWLQQLPASPQEIRRVSDRFAKP</sequence>
<accession>A0A9D1WQJ7</accession>
<dbReference type="InterPro" id="IPR012851">
    <property type="entry name" value="Spore_coat_CotF-like"/>
</dbReference>
<reference evidence="1" key="2">
    <citation type="submission" date="2021-04" db="EMBL/GenBank/DDBJ databases">
        <authorList>
            <person name="Gilroy R."/>
        </authorList>
    </citation>
    <scope>NUCLEOTIDE SEQUENCE</scope>
    <source>
        <strain evidence="1">CHK188-5543</strain>
    </source>
</reference>
<reference evidence="1" key="1">
    <citation type="journal article" date="2021" name="PeerJ">
        <title>Extensive microbial diversity within the chicken gut microbiome revealed by metagenomics and culture.</title>
        <authorList>
            <person name="Gilroy R."/>
            <person name="Ravi A."/>
            <person name="Getino M."/>
            <person name="Pursley I."/>
            <person name="Horton D.L."/>
            <person name="Alikhan N.F."/>
            <person name="Baker D."/>
            <person name="Gharbi K."/>
            <person name="Hall N."/>
            <person name="Watson M."/>
            <person name="Adriaenssens E.M."/>
            <person name="Foster-Nyarko E."/>
            <person name="Jarju S."/>
            <person name="Secka A."/>
            <person name="Antonio M."/>
            <person name="Oren A."/>
            <person name="Chaudhuri R.R."/>
            <person name="La Ragione R."/>
            <person name="Hildebrand F."/>
            <person name="Pallen M.J."/>
        </authorList>
    </citation>
    <scope>NUCLEOTIDE SEQUENCE</scope>
    <source>
        <strain evidence="1">CHK188-5543</strain>
    </source>
</reference>
<gene>
    <name evidence="1" type="ORF">H9736_03295</name>
</gene>
<evidence type="ECO:0000313" key="2">
    <source>
        <dbReference type="Proteomes" id="UP000886800"/>
    </source>
</evidence>
<keyword evidence="1" id="KW-0946">Virion</keyword>
<protein>
    <submittedName>
        <fullName evidence="1">Spore coat protein</fullName>
    </submittedName>
</protein>
<organism evidence="1 2">
    <name type="scientific">Candidatus Anaerotruncus excrementipullorum</name>
    <dbReference type="NCBI Taxonomy" id="2838465"/>
    <lineage>
        <taxon>Bacteria</taxon>
        <taxon>Bacillati</taxon>
        <taxon>Bacillota</taxon>
        <taxon>Clostridia</taxon>
        <taxon>Eubacteriales</taxon>
        <taxon>Oscillospiraceae</taxon>
        <taxon>Anaerotruncus</taxon>
    </lineage>
</organism>
<dbReference type="Proteomes" id="UP000886800">
    <property type="component" value="Unassembled WGS sequence"/>
</dbReference>
<proteinExistence type="predicted"/>
<evidence type="ECO:0000313" key="1">
    <source>
        <dbReference type="EMBL" id="HIX65254.1"/>
    </source>
</evidence>
<name>A0A9D1WQJ7_9FIRM</name>